<accession>A0A4Q4T0K7</accession>
<evidence type="ECO:0000313" key="2">
    <source>
        <dbReference type="EMBL" id="RYO92870.1"/>
    </source>
</evidence>
<dbReference type="OrthoDB" id="2213137at2759"/>
<keyword evidence="3" id="KW-1185">Reference proteome</keyword>
<evidence type="ECO:0000256" key="1">
    <source>
        <dbReference type="SAM" id="MobiDB-lite"/>
    </source>
</evidence>
<name>A0A4Q4T0K7_9PEZI</name>
<feature type="region of interest" description="Disordered" evidence="1">
    <location>
        <begin position="1"/>
        <end position="43"/>
    </location>
</feature>
<comment type="caution">
    <text evidence="2">The sequence shown here is derived from an EMBL/GenBank/DDBJ whole genome shotgun (WGS) entry which is preliminary data.</text>
</comment>
<reference evidence="2 3" key="1">
    <citation type="submission" date="2018-06" db="EMBL/GenBank/DDBJ databases">
        <title>Complete Genomes of Monosporascus.</title>
        <authorList>
            <person name="Robinson A.J."/>
            <person name="Natvig D.O."/>
        </authorList>
    </citation>
    <scope>NUCLEOTIDE SEQUENCE [LARGE SCALE GENOMIC DNA]</scope>
    <source>
        <strain evidence="2 3">CBS 110550</strain>
    </source>
</reference>
<feature type="compositionally biased region" description="Basic and acidic residues" evidence="1">
    <location>
        <begin position="10"/>
        <end position="19"/>
    </location>
</feature>
<sequence length="186" mass="20440">MEGLGISLRSDAEADKAEEPPQASPPMIGREYKKKRNSRADSGIRPADRTLSAKYIIEWYATWALDNLNVGSLNAPSERPVALHNSHEDAPGQDFSLPPVDSGKDAWLFLAACWMIEALVQDETRQDLTDDITGFGFSFGIFQDYYSSYESFLGAGNIAVIGTSTLVMRAALVHPGDVLSVHYLTR</sequence>
<dbReference type="Proteomes" id="UP000293360">
    <property type="component" value="Unassembled WGS sequence"/>
</dbReference>
<dbReference type="EMBL" id="QJNU01000599">
    <property type="protein sequence ID" value="RYO92870.1"/>
    <property type="molecule type" value="Genomic_DNA"/>
</dbReference>
<organism evidence="2 3">
    <name type="scientific">Monosporascus ibericus</name>
    <dbReference type="NCBI Taxonomy" id="155417"/>
    <lineage>
        <taxon>Eukaryota</taxon>
        <taxon>Fungi</taxon>
        <taxon>Dikarya</taxon>
        <taxon>Ascomycota</taxon>
        <taxon>Pezizomycotina</taxon>
        <taxon>Sordariomycetes</taxon>
        <taxon>Xylariomycetidae</taxon>
        <taxon>Xylariales</taxon>
        <taxon>Xylariales incertae sedis</taxon>
        <taxon>Monosporascus</taxon>
    </lineage>
</organism>
<evidence type="ECO:0000313" key="3">
    <source>
        <dbReference type="Proteomes" id="UP000293360"/>
    </source>
</evidence>
<proteinExistence type="predicted"/>
<gene>
    <name evidence="2" type="ORF">DL764_008074</name>
</gene>
<dbReference type="AlphaFoldDB" id="A0A4Q4T0K7"/>
<protein>
    <submittedName>
        <fullName evidence="2">Uncharacterized protein</fullName>
    </submittedName>
</protein>